<keyword evidence="2" id="KW-0479">Metal-binding</keyword>
<dbReference type="EMBL" id="MHHZ01000022">
    <property type="protein sequence ID" value="OGY41096.1"/>
    <property type="molecule type" value="Genomic_DNA"/>
</dbReference>
<organism evidence="3 4">
    <name type="scientific">Candidatus Buchananbacteria bacterium RBG_13_36_9</name>
    <dbReference type="NCBI Taxonomy" id="1797530"/>
    <lineage>
        <taxon>Bacteria</taxon>
        <taxon>Candidatus Buchananiibacteriota</taxon>
    </lineage>
</organism>
<dbReference type="CDD" id="cd00475">
    <property type="entry name" value="Cis_IPPS"/>
    <property type="match status" value="1"/>
</dbReference>
<feature type="binding site" evidence="2">
    <location>
        <begin position="57"/>
        <end position="59"/>
    </location>
    <ligand>
        <name>substrate</name>
    </ligand>
</feature>
<feature type="binding site" evidence="2">
    <location>
        <position position="175"/>
    </location>
    <ligand>
        <name>substrate</name>
    </ligand>
</feature>
<feature type="binding site" evidence="2">
    <location>
        <position position="12"/>
    </location>
    <ligand>
        <name>Mg(2+)</name>
        <dbReference type="ChEBI" id="CHEBI:18420"/>
    </ligand>
</feature>
<dbReference type="GO" id="GO:0016094">
    <property type="term" value="P:polyprenol biosynthetic process"/>
    <property type="evidence" value="ECO:0007669"/>
    <property type="project" value="TreeGrafter"/>
</dbReference>
<name>A0A1G1XN66_9BACT</name>
<feature type="binding site" evidence="2">
    <location>
        <position position="17"/>
    </location>
    <ligand>
        <name>substrate</name>
    </ligand>
</feature>
<dbReference type="Gene3D" id="3.40.1180.10">
    <property type="entry name" value="Decaprenyl diphosphate synthase-like"/>
    <property type="match status" value="1"/>
</dbReference>
<protein>
    <recommendedName>
        <fullName evidence="2">Isoprenyl transferase</fullName>
        <ecNumber evidence="2">2.5.1.-</ecNumber>
    </recommendedName>
</protein>
<dbReference type="GO" id="GO:0000287">
    <property type="term" value="F:magnesium ion binding"/>
    <property type="evidence" value="ECO:0007669"/>
    <property type="project" value="UniProtKB-UniRule"/>
</dbReference>
<dbReference type="PANTHER" id="PTHR10291:SF0">
    <property type="entry name" value="DEHYDRODOLICHYL DIPHOSPHATE SYNTHASE 2"/>
    <property type="match status" value="1"/>
</dbReference>
<reference evidence="3 4" key="1">
    <citation type="journal article" date="2016" name="Nat. Commun.">
        <title>Thousands of microbial genomes shed light on interconnected biogeochemical processes in an aquifer system.</title>
        <authorList>
            <person name="Anantharaman K."/>
            <person name="Brown C.T."/>
            <person name="Hug L.A."/>
            <person name="Sharon I."/>
            <person name="Castelle C.J."/>
            <person name="Probst A.J."/>
            <person name="Thomas B.C."/>
            <person name="Singh A."/>
            <person name="Wilkins M.J."/>
            <person name="Karaoz U."/>
            <person name="Brodie E.L."/>
            <person name="Williams K.H."/>
            <person name="Hubbard S.S."/>
            <person name="Banfield J.F."/>
        </authorList>
    </citation>
    <scope>NUCLEOTIDE SEQUENCE [LARGE SCALE GENOMIC DNA]</scope>
</reference>
<evidence type="ECO:0000256" key="1">
    <source>
        <dbReference type="ARBA" id="ARBA00022679"/>
    </source>
</evidence>
<sequence>MGELKHLAIIMDGNRRWARKRGLPTYQGHFRGYEKVLALCDWAIKAKISIISIYAFSTENWQRSKPEVNYLMKLVKRIFIKHLADFEKKDIKVLVSGVKDKLDKEILDLINRTEKKTAKNKKLILNICFNYGGRREIIEVLKKIIKAKILPAQINEDLFGKYLFHNLPDPDMIVRTSGEQRLSNFLTWQSAYSELYFIEKHWPDFSEKDLKMIIKIYQGRQRRFGQ</sequence>
<evidence type="ECO:0000313" key="3">
    <source>
        <dbReference type="EMBL" id="OGY41096.1"/>
    </source>
</evidence>
<gene>
    <name evidence="3" type="ORF">A2Y82_01695</name>
</gene>
<comment type="caution">
    <text evidence="3">The sequence shown here is derived from an EMBL/GenBank/DDBJ whole genome shotgun (WGS) entry which is preliminary data.</text>
</comment>
<evidence type="ECO:0000256" key="2">
    <source>
        <dbReference type="HAMAP-Rule" id="MF_01139"/>
    </source>
</evidence>
<dbReference type="InterPro" id="IPR036424">
    <property type="entry name" value="UPP_synth-like_sf"/>
</dbReference>
<dbReference type="HAMAP" id="MF_01139">
    <property type="entry name" value="ISPT"/>
    <property type="match status" value="1"/>
</dbReference>
<proteinExistence type="inferred from homology"/>
<feature type="binding site" evidence="2">
    <location>
        <begin position="181"/>
        <end position="183"/>
    </location>
    <ligand>
        <name>substrate</name>
    </ligand>
</feature>
<evidence type="ECO:0000313" key="4">
    <source>
        <dbReference type="Proteomes" id="UP000176498"/>
    </source>
</evidence>
<feature type="binding site" evidence="2">
    <location>
        <position position="29"/>
    </location>
    <ligand>
        <name>substrate</name>
    </ligand>
</feature>
<dbReference type="GO" id="GO:0045547">
    <property type="term" value="F:ditrans,polycis-polyprenyl diphosphate synthase [(2E,6E)-farnesyl diphosphate specific] activity"/>
    <property type="evidence" value="ECO:0007669"/>
    <property type="project" value="TreeGrafter"/>
</dbReference>
<comment type="cofactor">
    <cofactor evidence="2">
        <name>Mg(2+)</name>
        <dbReference type="ChEBI" id="CHEBI:18420"/>
    </cofactor>
    <text evidence="2">Binds 2 magnesium ions per subunit.</text>
</comment>
<dbReference type="SUPFAM" id="SSF64005">
    <property type="entry name" value="Undecaprenyl diphosphate synthase"/>
    <property type="match status" value="1"/>
</dbReference>
<keyword evidence="1 2" id="KW-0808">Transferase</keyword>
<dbReference type="InterPro" id="IPR018520">
    <property type="entry name" value="UPP_synth-like_CS"/>
</dbReference>
<comment type="caution">
    <text evidence="2">Lacks conserved residue(s) required for the propagation of feature annotation.</text>
</comment>
<feature type="binding site" evidence="2">
    <location>
        <begin position="13"/>
        <end position="16"/>
    </location>
    <ligand>
        <name>substrate</name>
    </ligand>
</feature>
<dbReference type="NCBIfam" id="TIGR00055">
    <property type="entry name" value="uppS"/>
    <property type="match status" value="1"/>
</dbReference>
<feature type="binding site" evidence="2">
    <location>
        <position position="63"/>
    </location>
    <ligand>
        <name>substrate</name>
    </ligand>
</feature>
<dbReference type="PROSITE" id="PS01066">
    <property type="entry name" value="UPP_SYNTHASE"/>
    <property type="match status" value="1"/>
</dbReference>
<dbReference type="InterPro" id="IPR001441">
    <property type="entry name" value="UPP_synth-like"/>
</dbReference>
<comment type="similarity">
    <text evidence="2">Belongs to the UPP synthase family.</text>
</comment>
<dbReference type="Pfam" id="PF01255">
    <property type="entry name" value="Prenyltransf"/>
    <property type="match status" value="1"/>
</dbReference>
<dbReference type="AlphaFoldDB" id="A0A1G1XN66"/>
<feature type="active site" evidence="2">
    <location>
        <position position="12"/>
    </location>
</feature>
<feature type="active site" description="Proton acceptor" evidence="2">
    <location>
        <position position="60"/>
    </location>
</feature>
<feature type="binding site" evidence="2">
    <location>
        <position position="61"/>
    </location>
    <ligand>
        <name>substrate</name>
    </ligand>
</feature>
<dbReference type="PANTHER" id="PTHR10291">
    <property type="entry name" value="DEHYDRODOLICHYL DIPHOSPHATE SYNTHASE FAMILY MEMBER"/>
    <property type="match status" value="1"/>
</dbReference>
<dbReference type="EC" id="2.5.1.-" evidence="2"/>
<dbReference type="Proteomes" id="UP000176498">
    <property type="component" value="Unassembled WGS sequence"/>
</dbReference>
<keyword evidence="2" id="KW-0460">Magnesium</keyword>
<feature type="binding site" evidence="2">
    <location>
        <position position="194"/>
    </location>
    <ligand>
        <name>Mg(2+)</name>
        <dbReference type="ChEBI" id="CHEBI:18420"/>
    </ligand>
</feature>
<accession>A0A1G1XN66</accession>
<comment type="subunit">
    <text evidence="2">Homodimer.</text>
</comment>
<comment type="function">
    <text evidence="2">Catalyzes the condensation of isopentenyl diphosphate (IPP) with allylic pyrophosphates generating different type of terpenoids.</text>
</comment>